<accession>A0A125W411</accession>
<gene>
    <name evidence="3" type="ORF">HMPREF9498_02293</name>
</gene>
<dbReference type="GO" id="GO:0003677">
    <property type="term" value="F:DNA binding"/>
    <property type="evidence" value="ECO:0007669"/>
    <property type="project" value="InterPro"/>
</dbReference>
<organism evidence="3 4">
    <name type="scientific">Enterococcus faecalis TX4248</name>
    <dbReference type="NCBI Taxonomy" id="749495"/>
    <lineage>
        <taxon>Bacteria</taxon>
        <taxon>Bacillati</taxon>
        <taxon>Bacillota</taxon>
        <taxon>Bacilli</taxon>
        <taxon>Lactobacillales</taxon>
        <taxon>Enterococcaceae</taxon>
        <taxon>Enterococcus</taxon>
    </lineage>
</organism>
<evidence type="ECO:0000313" key="4">
    <source>
        <dbReference type="Proteomes" id="UP000004846"/>
    </source>
</evidence>
<dbReference type="Pfam" id="PF01076">
    <property type="entry name" value="Mob_Pre"/>
    <property type="match status" value="1"/>
</dbReference>
<sequence>MLLQKTCEKNSLKKTKEVVRMSMLIARMQKINRGTLTIIENHNKRKFKSPLPKEIDTTLTCLNYDLVLDSSISYRKAIIGYITQNKASDRALRKDAILVVEWLISSDSAFFISLSPEEIHRFFQTALEFFQKRYGISNVAYAQVHLDEPIPHMHLGVVPLREGRLTAKTVFTREELRNIQAELPDYLTHAGFDISRGQKKKARNPLKLEEEWEQLAQEKEALALERQTFQDYLQAIDSETKQFQEKLNSWVTFPRFSKTAKLSHEHYQELCDLLEQAKKAMNISKITKEVNKDLLLDNKNLKYKNQELINISKRVASENEQLREKIANLKRSSTSN</sequence>
<keyword evidence="2" id="KW-0175">Coiled coil</keyword>
<reference evidence="4" key="1">
    <citation type="submission" date="2010-07" db="EMBL/GenBank/DDBJ databases">
        <authorList>
            <person name="Weinstock G."/>
            <person name="Sodergren E."/>
            <person name="Clifton S."/>
            <person name="Fulton L."/>
            <person name="Fulton B."/>
            <person name="Courtney L."/>
            <person name="Fronick C."/>
            <person name="Harrison M."/>
            <person name="Strong C."/>
            <person name="Farmer C."/>
            <person name="Delahaunty K."/>
            <person name="Markovic C."/>
            <person name="Hall O."/>
            <person name="Minx P."/>
            <person name="Tomlinson C."/>
            <person name="Mitreva M."/>
            <person name="Hou S."/>
            <person name="Chen J."/>
            <person name="Wollam A."/>
            <person name="Pepin K.H."/>
            <person name="Johnson M."/>
            <person name="Bhonagiri V."/>
            <person name="Zhang X."/>
            <person name="Suruliraj S."/>
            <person name="Warren W."/>
            <person name="Chinwalla A."/>
            <person name="Mardis E.R."/>
            <person name="Wilson R.K."/>
        </authorList>
    </citation>
    <scope>NUCLEOTIDE SEQUENCE [LARGE SCALE GENOMIC DNA]</scope>
    <source>
        <strain evidence="4">TX4248</strain>
    </source>
</reference>
<name>A0A125W411_ENTFL</name>
<dbReference type="HOGENOM" id="CLU_035698_0_0_9"/>
<proteinExistence type="inferred from homology"/>
<dbReference type="GO" id="GO:0006310">
    <property type="term" value="P:DNA recombination"/>
    <property type="evidence" value="ECO:0007669"/>
    <property type="project" value="InterPro"/>
</dbReference>
<dbReference type="EMBL" id="AEBR01000077">
    <property type="protein sequence ID" value="EFM82105.1"/>
    <property type="molecule type" value="Genomic_DNA"/>
</dbReference>
<dbReference type="CDD" id="cd17242">
    <property type="entry name" value="MobM_relaxase"/>
    <property type="match status" value="1"/>
</dbReference>
<feature type="coiled-coil region" evidence="2">
    <location>
        <begin position="305"/>
        <end position="332"/>
    </location>
</feature>
<evidence type="ECO:0000313" key="3">
    <source>
        <dbReference type="EMBL" id="EFM82105.1"/>
    </source>
</evidence>
<dbReference type="AlphaFoldDB" id="A0A125W411"/>
<dbReference type="InterPro" id="IPR001668">
    <property type="entry name" value="Mob_Pre"/>
</dbReference>
<comment type="caution">
    <text evidence="3">The sequence shown here is derived from an EMBL/GenBank/DDBJ whole genome shotgun (WGS) entry which is preliminary data.</text>
</comment>
<evidence type="ECO:0000256" key="1">
    <source>
        <dbReference type="ARBA" id="ARBA00010657"/>
    </source>
</evidence>
<protein>
    <submittedName>
        <fullName evidence="3">Plasmid recombination enzyme</fullName>
    </submittedName>
</protein>
<dbReference type="Proteomes" id="UP000004846">
    <property type="component" value="Unassembled WGS sequence"/>
</dbReference>
<dbReference type="Gene3D" id="3.30.930.30">
    <property type="match status" value="1"/>
</dbReference>
<comment type="similarity">
    <text evidence="1">Belongs to the plasmid mobilization pre family.</text>
</comment>
<evidence type="ECO:0000256" key="2">
    <source>
        <dbReference type="SAM" id="Coils"/>
    </source>
</evidence>
<dbReference type="NCBIfam" id="NF041497">
    <property type="entry name" value="MobV"/>
    <property type="match status" value="1"/>
</dbReference>